<dbReference type="RefSeq" id="WP_289724659.1">
    <property type="nucleotide sequence ID" value="NZ_JAUDUY010000003.1"/>
</dbReference>
<dbReference type="EMBL" id="JAUDUY010000003">
    <property type="protein sequence ID" value="MDM9631300.1"/>
    <property type="molecule type" value="Genomic_DNA"/>
</dbReference>
<accession>A0ABT7WEG5</accession>
<evidence type="ECO:0008006" key="5">
    <source>
        <dbReference type="Google" id="ProtNLM"/>
    </source>
</evidence>
<keyword evidence="2" id="KW-0472">Membrane</keyword>
<evidence type="ECO:0000256" key="2">
    <source>
        <dbReference type="SAM" id="Phobius"/>
    </source>
</evidence>
<protein>
    <recommendedName>
        <fullName evidence="5">Chromosome segregation protein SMC</fullName>
    </recommendedName>
</protein>
<gene>
    <name evidence="3" type="ORF">QU605_07455</name>
</gene>
<keyword evidence="2" id="KW-1133">Transmembrane helix</keyword>
<feature type="coiled-coil region" evidence="1">
    <location>
        <begin position="91"/>
        <end position="170"/>
    </location>
</feature>
<evidence type="ECO:0000313" key="4">
    <source>
        <dbReference type="Proteomes" id="UP001174839"/>
    </source>
</evidence>
<sequence>MNFQESSFNYRIIFATLIAVIIGILIAFYYSYAQSQQQISYLEKERSLLIKDLSFIKSEVDRLLAFGEVKEIELQESESRVQQLLDSVSRLNFNISKIEQYRREMKTLEARYTNIKNKQEQLQSNNTELAEKYEETREMLEDLKGQTNSLAQTESLLREKNEELSRELKRKSYLSLENPLGDGFRLRRDRPVKSSKAASIVKLRGCVTVKGNPNTNMEEKVIYLQFLGPDMAIIEDNATLVTVNGNVYSKKVELIFTGEEMSVCDFITVPEGSLDNGIYTLNVFEDEKLLSTSEFRLK</sequence>
<keyword evidence="4" id="KW-1185">Reference proteome</keyword>
<comment type="caution">
    <text evidence="3">The sequence shown here is derived from an EMBL/GenBank/DDBJ whole genome shotgun (WGS) entry which is preliminary data.</text>
</comment>
<evidence type="ECO:0000256" key="1">
    <source>
        <dbReference type="SAM" id="Coils"/>
    </source>
</evidence>
<keyword evidence="1" id="KW-0175">Coiled coil</keyword>
<organism evidence="3 4">
    <name type="scientific">Robiginitalea aurantiaca</name>
    <dbReference type="NCBI Taxonomy" id="3056915"/>
    <lineage>
        <taxon>Bacteria</taxon>
        <taxon>Pseudomonadati</taxon>
        <taxon>Bacteroidota</taxon>
        <taxon>Flavobacteriia</taxon>
        <taxon>Flavobacteriales</taxon>
        <taxon>Flavobacteriaceae</taxon>
        <taxon>Robiginitalea</taxon>
    </lineage>
</organism>
<reference evidence="3" key="1">
    <citation type="submission" date="2023-06" db="EMBL/GenBank/DDBJ databases">
        <title>Robiginitalea aurantiacus sp. nov. and Algoriphagus sediminis sp. nov., isolated from coastal sediment.</title>
        <authorList>
            <person name="Zhou Z.Y."/>
            <person name="An J."/>
            <person name="Jia Y.W."/>
            <person name="Du Z.J."/>
        </authorList>
    </citation>
    <scope>NUCLEOTIDE SEQUENCE</scope>
    <source>
        <strain evidence="3">M39</strain>
    </source>
</reference>
<evidence type="ECO:0000313" key="3">
    <source>
        <dbReference type="EMBL" id="MDM9631300.1"/>
    </source>
</evidence>
<keyword evidence="2" id="KW-0812">Transmembrane</keyword>
<proteinExistence type="predicted"/>
<feature type="transmembrane region" description="Helical" evidence="2">
    <location>
        <begin position="12"/>
        <end position="32"/>
    </location>
</feature>
<name>A0ABT7WEG5_9FLAO</name>
<dbReference type="Proteomes" id="UP001174839">
    <property type="component" value="Unassembled WGS sequence"/>
</dbReference>